<proteinExistence type="predicted"/>
<organism evidence="1 2">
    <name type="scientific">Cylindrobasidium torrendii FP15055 ss-10</name>
    <dbReference type="NCBI Taxonomy" id="1314674"/>
    <lineage>
        <taxon>Eukaryota</taxon>
        <taxon>Fungi</taxon>
        <taxon>Dikarya</taxon>
        <taxon>Basidiomycota</taxon>
        <taxon>Agaricomycotina</taxon>
        <taxon>Agaricomycetes</taxon>
        <taxon>Agaricomycetidae</taxon>
        <taxon>Agaricales</taxon>
        <taxon>Marasmiineae</taxon>
        <taxon>Physalacriaceae</taxon>
        <taxon>Cylindrobasidium</taxon>
    </lineage>
</organism>
<evidence type="ECO:0000313" key="1">
    <source>
        <dbReference type="EMBL" id="KIY60754.1"/>
    </source>
</evidence>
<sequence>MDKHYDFMGAADAVGDLIENMSDRQLDHVARPEHRGLPGITAATSDGGKTWRLVKMVDGDKVEIQFIAHGVLSSVNLPPFENLPSLLGTGRTYYN</sequence>
<dbReference type="OrthoDB" id="3269456at2759"/>
<dbReference type="AlphaFoldDB" id="A0A0D7ASF4"/>
<accession>A0A0D7ASF4</accession>
<evidence type="ECO:0000313" key="2">
    <source>
        <dbReference type="Proteomes" id="UP000054007"/>
    </source>
</evidence>
<keyword evidence="2" id="KW-1185">Reference proteome</keyword>
<protein>
    <submittedName>
        <fullName evidence="1">Uncharacterized protein</fullName>
    </submittedName>
</protein>
<name>A0A0D7ASF4_9AGAR</name>
<reference evidence="1 2" key="1">
    <citation type="journal article" date="2015" name="Fungal Genet. Biol.">
        <title>Evolution of novel wood decay mechanisms in Agaricales revealed by the genome sequences of Fistulina hepatica and Cylindrobasidium torrendii.</title>
        <authorList>
            <person name="Floudas D."/>
            <person name="Held B.W."/>
            <person name="Riley R."/>
            <person name="Nagy L.G."/>
            <person name="Koehler G."/>
            <person name="Ransdell A.S."/>
            <person name="Younus H."/>
            <person name="Chow J."/>
            <person name="Chiniquy J."/>
            <person name="Lipzen A."/>
            <person name="Tritt A."/>
            <person name="Sun H."/>
            <person name="Haridas S."/>
            <person name="LaButti K."/>
            <person name="Ohm R.A."/>
            <person name="Kues U."/>
            <person name="Blanchette R.A."/>
            <person name="Grigoriev I.V."/>
            <person name="Minto R.E."/>
            <person name="Hibbett D.S."/>
        </authorList>
    </citation>
    <scope>NUCLEOTIDE SEQUENCE [LARGE SCALE GENOMIC DNA]</scope>
    <source>
        <strain evidence="1 2">FP15055 ss-10</strain>
    </source>
</reference>
<dbReference type="EMBL" id="KN881293">
    <property type="protein sequence ID" value="KIY60754.1"/>
    <property type="molecule type" value="Genomic_DNA"/>
</dbReference>
<dbReference type="Proteomes" id="UP000054007">
    <property type="component" value="Unassembled WGS sequence"/>
</dbReference>
<gene>
    <name evidence="1" type="ORF">CYLTODRAFT_460459</name>
</gene>